<dbReference type="InterPro" id="IPR043132">
    <property type="entry name" value="BCAT-like_C"/>
</dbReference>
<dbReference type="Pfam" id="PF01063">
    <property type="entry name" value="Aminotran_4"/>
    <property type="match status" value="1"/>
</dbReference>
<dbReference type="InterPro" id="IPR036038">
    <property type="entry name" value="Aminotransferase-like"/>
</dbReference>
<keyword evidence="1" id="KW-0808">Transferase</keyword>
<dbReference type="Gene3D" id="3.20.10.10">
    <property type="entry name" value="D-amino Acid Aminotransferase, subunit A, domain 2"/>
    <property type="match status" value="1"/>
</dbReference>
<proteinExistence type="predicted"/>
<dbReference type="EMBL" id="JAENHO010000010">
    <property type="protein sequence ID" value="MBL7259093.1"/>
    <property type="molecule type" value="Genomic_DNA"/>
</dbReference>
<evidence type="ECO:0000313" key="2">
    <source>
        <dbReference type="Proteomes" id="UP000598996"/>
    </source>
</evidence>
<dbReference type="GO" id="GO:0008483">
    <property type="term" value="F:transaminase activity"/>
    <property type="evidence" value="ECO:0007669"/>
    <property type="project" value="UniProtKB-KW"/>
</dbReference>
<gene>
    <name evidence="1" type="ORF">JKJ07_32740</name>
</gene>
<evidence type="ECO:0000313" key="1">
    <source>
        <dbReference type="EMBL" id="MBL7259093.1"/>
    </source>
</evidence>
<keyword evidence="1" id="KW-0032">Aminotransferase</keyword>
<dbReference type="SUPFAM" id="SSF56752">
    <property type="entry name" value="D-aminoacid aminotransferase-like PLP-dependent enzymes"/>
    <property type="match status" value="1"/>
</dbReference>
<organism evidence="1 2">
    <name type="scientific">Paractinoplanes lichenicola</name>
    <dbReference type="NCBI Taxonomy" id="2802976"/>
    <lineage>
        <taxon>Bacteria</taxon>
        <taxon>Bacillati</taxon>
        <taxon>Actinomycetota</taxon>
        <taxon>Actinomycetes</taxon>
        <taxon>Micromonosporales</taxon>
        <taxon>Micromonosporaceae</taxon>
        <taxon>Paractinoplanes</taxon>
    </lineage>
</organism>
<accession>A0ABS1VXE3</accession>
<sequence>MRFLELNGRAPDAAEIQRLASINYGHFTSMQVRDRGVRGLALHFARLADGNEEFFGWRPGLDDEHRLRQLILHALGDRADASVRVSYVFGADLDGPPDVVVAVADPASDEPAAPQRVRIDPKFRREWPEHKHAATMGLWRAQRLAAAAGFDDALSVGPDGLVREGTTWNVAFLKGDEVVWPQAPMLKGVTMVLLQIAMTMQGVPWTIRPVPASELPDFTGAVAVNSRTVRQELASIDDLKYPAGDKLAAIMAETWASVPFDAL</sequence>
<protein>
    <submittedName>
        <fullName evidence="1">Aminotransferase class IV</fullName>
    </submittedName>
</protein>
<keyword evidence="2" id="KW-1185">Reference proteome</keyword>
<reference evidence="1 2" key="1">
    <citation type="submission" date="2021-01" db="EMBL/GenBank/DDBJ databases">
        <title>Actinoplanes sp. nov. LDG1-01 isolated from lichen.</title>
        <authorList>
            <person name="Saeng-In P."/>
            <person name="Phongsopitanun W."/>
            <person name="Kanchanasin P."/>
            <person name="Yuki M."/>
            <person name="Kudo T."/>
            <person name="Ohkuma M."/>
            <person name="Tanasupawat S."/>
        </authorList>
    </citation>
    <scope>NUCLEOTIDE SEQUENCE [LARGE SCALE GENOMIC DNA]</scope>
    <source>
        <strain evidence="1 2">LDG1-01</strain>
    </source>
</reference>
<name>A0ABS1VXE3_9ACTN</name>
<dbReference type="RefSeq" id="WP_202995737.1">
    <property type="nucleotide sequence ID" value="NZ_JAENHO010000010.1"/>
</dbReference>
<dbReference type="Proteomes" id="UP000598996">
    <property type="component" value="Unassembled WGS sequence"/>
</dbReference>
<dbReference type="NCBIfam" id="NF006734">
    <property type="entry name" value="PRK09266.1"/>
    <property type="match status" value="1"/>
</dbReference>
<dbReference type="InterPro" id="IPR001544">
    <property type="entry name" value="Aminotrans_IV"/>
</dbReference>
<comment type="caution">
    <text evidence="1">The sequence shown here is derived from an EMBL/GenBank/DDBJ whole genome shotgun (WGS) entry which is preliminary data.</text>
</comment>